<dbReference type="SUPFAM" id="SSF49464">
    <property type="entry name" value="Carboxypeptidase regulatory domain-like"/>
    <property type="match status" value="1"/>
</dbReference>
<dbReference type="KEGG" id="fco:FCOL_03790"/>
<evidence type="ECO:0000313" key="2">
    <source>
        <dbReference type="Proteomes" id="UP000005638"/>
    </source>
</evidence>
<protein>
    <recommendedName>
        <fullName evidence="3">Carboxypeptidase regulatory-like domain-containing protein</fullName>
    </recommendedName>
</protein>
<name>G8X5Z5_FLACA</name>
<reference evidence="1 2" key="1">
    <citation type="journal article" date="2012" name="J. Bacteriol.">
        <title>Genome Sequence of the Fish Pathogen Flavobacterium columnare ATCC 49512.</title>
        <authorList>
            <person name="Tekedar H.C."/>
            <person name="Karsi A."/>
            <person name="Gillaspy A.F."/>
            <person name="Dyer D.W."/>
            <person name="Benton N.R."/>
            <person name="Zaitshik J."/>
            <person name="Vamenta S."/>
            <person name="Banes M.M."/>
            <person name="Gulsoy N."/>
            <person name="Aboko-Cole M."/>
            <person name="Waldbieser G.C."/>
            <person name="Lawrence M.L."/>
        </authorList>
    </citation>
    <scope>NUCLEOTIDE SEQUENCE [LARGE SCALE GENOMIC DNA]</scope>
    <source>
        <strain evidence="2">ATCC 49512 / CIP 103533 / TG 44/87</strain>
    </source>
</reference>
<organism evidence="1 2">
    <name type="scientific">Flavobacterium columnare (strain ATCC 49512 / CIP 103533 / TG 44/87)</name>
    <dbReference type="NCBI Taxonomy" id="1041826"/>
    <lineage>
        <taxon>Bacteria</taxon>
        <taxon>Pseudomonadati</taxon>
        <taxon>Bacteroidota</taxon>
        <taxon>Flavobacteriia</taxon>
        <taxon>Flavobacteriales</taxon>
        <taxon>Flavobacteriaceae</taxon>
        <taxon>Flavobacterium</taxon>
    </lineage>
</organism>
<evidence type="ECO:0008006" key="3">
    <source>
        <dbReference type="Google" id="ProtNLM"/>
    </source>
</evidence>
<gene>
    <name evidence="1" type="ordered locus">FCOL_03790</name>
</gene>
<evidence type="ECO:0000313" key="1">
    <source>
        <dbReference type="EMBL" id="AEW85598.1"/>
    </source>
</evidence>
<dbReference type="GeneID" id="60758173"/>
<dbReference type="STRING" id="1041826.FCOL_03790"/>
<dbReference type="eggNOG" id="ENOG502ZYP6">
    <property type="taxonomic scope" value="Bacteria"/>
</dbReference>
<accession>G8X5Z5</accession>
<keyword evidence="2" id="KW-1185">Reference proteome</keyword>
<dbReference type="InterPro" id="IPR008969">
    <property type="entry name" value="CarboxyPept-like_regulatory"/>
</dbReference>
<dbReference type="RefSeq" id="WP_014164879.1">
    <property type="nucleotide sequence ID" value="NC_016510.2"/>
</dbReference>
<dbReference type="EMBL" id="CP003222">
    <property type="protein sequence ID" value="AEW85598.1"/>
    <property type="molecule type" value="Genomic_DNA"/>
</dbReference>
<proteinExistence type="predicted"/>
<dbReference type="HOGENOM" id="CLU_2093217_0_0_10"/>
<dbReference type="PROSITE" id="PS51257">
    <property type="entry name" value="PROKAR_LIPOPROTEIN"/>
    <property type="match status" value="1"/>
</dbReference>
<dbReference type="AlphaFoldDB" id="G8X5Z5"/>
<sequence length="116" mass="13815">MKSIGILCSLILFACSTKTPKYIQGYVYNEEKKPLESIKVEDPHDSLTYSFTNEKGYFRINMLTKGEYLYMKQSNKIIDSIYYIRTHPERGERYYFVEGRNDTVFIDMKLNRIIKQ</sequence>
<dbReference type="Proteomes" id="UP000005638">
    <property type="component" value="Chromosome"/>
</dbReference>